<dbReference type="PRINTS" id="PR00190">
    <property type="entry name" value="ACTIN"/>
</dbReference>
<dbReference type="PANTHER" id="PTHR11937">
    <property type="entry name" value="ACTIN"/>
    <property type="match status" value="1"/>
</dbReference>
<proteinExistence type="inferred from homology"/>
<evidence type="ECO:0008006" key="5">
    <source>
        <dbReference type="Google" id="ProtNLM"/>
    </source>
</evidence>
<evidence type="ECO:0000256" key="1">
    <source>
        <dbReference type="ARBA" id="ARBA00049360"/>
    </source>
</evidence>
<protein>
    <recommendedName>
        <fullName evidence="5">Actin</fullName>
    </recommendedName>
</protein>
<dbReference type="Gene3D" id="3.30.420.40">
    <property type="match status" value="2"/>
</dbReference>
<dbReference type="Pfam" id="PF00022">
    <property type="entry name" value="Actin"/>
    <property type="match status" value="1"/>
</dbReference>
<gene>
    <name evidence="3" type="ORF">ECRASSUSDP1_LOCUS12391</name>
</gene>
<dbReference type="Proteomes" id="UP001295684">
    <property type="component" value="Unassembled WGS sequence"/>
</dbReference>
<accession>A0AAD1UNF4</accession>
<dbReference type="InterPro" id="IPR043129">
    <property type="entry name" value="ATPase_NBD"/>
</dbReference>
<evidence type="ECO:0000313" key="4">
    <source>
        <dbReference type="Proteomes" id="UP001295684"/>
    </source>
</evidence>
<dbReference type="EMBL" id="CAMPGE010012295">
    <property type="protein sequence ID" value="CAI2371071.1"/>
    <property type="molecule type" value="Genomic_DNA"/>
</dbReference>
<comment type="caution">
    <text evidence="3">The sequence shown here is derived from an EMBL/GenBank/DDBJ whole genome shotgun (WGS) entry which is preliminary data.</text>
</comment>
<keyword evidence="4" id="KW-1185">Reference proteome</keyword>
<dbReference type="SMART" id="SM00268">
    <property type="entry name" value="ACTIN"/>
    <property type="match status" value="1"/>
</dbReference>
<dbReference type="InterPro" id="IPR004000">
    <property type="entry name" value="Actin"/>
</dbReference>
<comment type="catalytic activity">
    <reaction evidence="1">
        <text>ATP + H2O = ADP + phosphate + H(+)</text>
        <dbReference type="Rhea" id="RHEA:13065"/>
        <dbReference type="ChEBI" id="CHEBI:15377"/>
        <dbReference type="ChEBI" id="CHEBI:15378"/>
        <dbReference type="ChEBI" id="CHEBI:30616"/>
        <dbReference type="ChEBI" id="CHEBI:43474"/>
        <dbReference type="ChEBI" id="CHEBI:456216"/>
    </reaction>
</comment>
<dbReference type="SUPFAM" id="SSF53067">
    <property type="entry name" value="Actin-like ATPase domain"/>
    <property type="match status" value="2"/>
</dbReference>
<sequence>MNQDELDEEHKNLPPTIEDKLNSMQTFVDQKEFVVIDNGTGFLKCGFSGEDLPRVSIPTAMGVKEIIIEASQTNDQGGKKYSRIFGEKAQEKMNEYDVTHPIRRGVIEDFETMKYCWHHLLSHKNMHNQKKCSLLVTDSPLNHKENKIKMAEYLFDKLKDHNISIESLNIMDSSVLSLFASGRTSGIVVESGQGITTAVPIFEGYALPHAIKSINLAGEDVTYNLLDSLVAQGIEVDNSHINHIRKIKEQMCSVALDYERAIKAPDPLKEESKLYELPDNKGIIKVDHEARFNATEILFNPEIIGSSIPSIPKIAFDSIYKCDQDLQITLYNNIILTGGTSLLPGFKDRFEQDLYELAVDTARTDIKIDIDLPRRHSAWVGGSMIASLSTFDSMTIKATDYEENIETRDDVVLKKLVF</sequence>
<reference evidence="3" key="1">
    <citation type="submission" date="2023-07" db="EMBL/GenBank/DDBJ databases">
        <authorList>
            <consortium name="AG Swart"/>
            <person name="Singh M."/>
            <person name="Singh A."/>
            <person name="Seah K."/>
            <person name="Emmerich C."/>
        </authorList>
    </citation>
    <scope>NUCLEOTIDE SEQUENCE</scope>
    <source>
        <strain evidence="3">DP1</strain>
    </source>
</reference>
<evidence type="ECO:0000256" key="2">
    <source>
        <dbReference type="RuleBase" id="RU000487"/>
    </source>
</evidence>
<name>A0AAD1UNF4_EUPCR</name>
<organism evidence="3 4">
    <name type="scientific">Euplotes crassus</name>
    <dbReference type="NCBI Taxonomy" id="5936"/>
    <lineage>
        <taxon>Eukaryota</taxon>
        <taxon>Sar</taxon>
        <taxon>Alveolata</taxon>
        <taxon>Ciliophora</taxon>
        <taxon>Intramacronucleata</taxon>
        <taxon>Spirotrichea</taxon>
        <taxon>Hypotrichia</taxon>
        <taxon>Euplotida</taxon>
        <taxon>Euplotidae</taxon>
        <taxon>Moneuplotes</taxon>
    </lineage>
</organism>
<dbReference type="Gene3D" id="3.90.640.10">
    <property type="entry name" value="Actin, Chain A, domain 4"/>
    <property type="match status" value="1"/>
</dbReference>
<comment type="similarity">
    <text evidence="2">Belongs to the actin family.</text>
</comment>
<evidence type="ECO:0000313" key="3">
    <source>
        <dbReference type="EMBL" id="CAI2371071.1"/>
    </source>
</evidence>
<dbReference type="AlphaFoldDB" id="A0AAD1UNF4"/>